<dbReference type="KEGG" id="scn:Solca_1005"/>
<evidence type="ECO:0000313" key="2">
    <source>
        <dbReference type="EMBL" id="AFD06113.1"/>
    </source>
</evidence>
<proteinExistence type="predicted"/>
<sequence length="177" mass="21089">MDDIITWLTKYSPPIVFLLVIGAIFIYLVKLITEKTISNEFDKHKKVFELDLEKRSNFEEKILMDRYLMIRELQTKIGIVLTNLKRVKNGTKLEGFIVNNDIVPLTEVFESLAVNKYLITDKFHRIFWEQSQIALQFANETNEAKMKELGDNYLNLVDELYKEMNEMFELDKIKWRK</sequence>
<accession>H8KQ04</accession>
<dbReference type="RefSeq" id="WP_014679341.1">
    <property type="nucleotide sequence ID" value="NC_017770.1"/>
</dbReference>
<keyword evidence="1" id="KW-1133">Transmembrane helix</keyword>
<dbReference type="eggNOG" id="ENOG50347S2">
    <property type="taxonomic scope" value="Bacteria"/>
</dbReference>
<keyword evidence="1" id="KW-0812">Transmembrane</keyword>
<dbReference type="Proteomes" id="UP000007590">
    <property type="component" value="Chromosome"/>
</dbReference>
<reference evidence="2" key="1">
    <citation type="submission" date="2012-02" db="EMBL/GenBank/DDBJ databases">
        <title>The complete genome of Solitalea canadensis DSM 3403.</title>
        <authorList>
            <consortium name="US DOE Joint Genome Institute (JGI-PGF)"/>
            <person name="Lucas S."/>
            <person name="Copeland A."/>
            <person name="Lapidus A."/>
            <person name="Glavina del Rio T."/>
            <person name="Dalin E."/>
            <person name="Tice H."/>
            <person name="Bruce D."/>
            <person name="Goodwin L."/>
            <person name="Pitluck S."/>
            <person name="Peters L."/>
            <person name="Ovchinnikova G."/>
            <person name="Lu M."/>
            <person name="Kyrpides N."/>
            <person name="Mavromatis K."/>
            <person name="Ivanova N."/>
            <person name="Brettin T."/>
            <person name="Detter J.C."/>
            <person name="Han C."/>
            <person name="Larimer F."/>
            <person name="Land M."/>
            <person name="Hauser L."/>
            <person name="Markowitz V."/>
            <person name="Cheng J.-F."/>
            <person name="Hugenholtz P."/>
            <person name="Woyke T."/>
            <person name="Wu D."/>
            <person name="Spring S."/>
            <person name="Schroeder M."/>
            <person name="Kopitz M."/>
            <person name="Brambilla E."/>
            <person name="Klenk H.-P."/>
            <person name="Eisen J.A."/>
        </authorList>
    </citation>
    <scope>NUCLEOTIDE SEQUENCE</scope>
    <source>
        <strain evidence="2">DSM 3403</strain>
    </source>
</reference>
<evidence type="ECO:0000313" key="3">
    <source>
        <dbReference type="Proteomes" id="UP000007590"/>
    </source>
</evidence>
<organism evidence="2 3">
    <name type="scientific">Solitalea canadensis (strain ATCC 29591 / DSM 3403 / JCM 21819 / LMG 8368 / NBRC 15130 / NCIMB 12057 / USAM 9D)</name>
    <name type="common">Flexibacter canadensis</name>
    <dbReference type="NCBI Taxonomy" id="929556"/>
    <lineage>
        <taxon>Bacteria</taxon>
        <taxon>Pseudomonadati</taxon>
        <taxon>Bacteroidota</taxon>
        <taxon>Sphingobacteriia</taxon>
        <taxon>Sphingobacteriales</taxon>
        <taxon>Sphingobacteriaceae</taxon>
        <taxon>Solitalea</taxon>
    </lineage>
</organism>
<feature type="transmembrane region" description="Helical" evidence="1">
    <location>
        <begin position="15"/>
        <end position="33"/>
    </location>
</feature>
<dbReference type="OrthoDB" id="9429462at2"/>
<evidence type="ECO:0000256" key="1">
    <source>
        <dbReference type="SAM" id="Phobius"/>
    </source>
</evidence>
<protein>
    <submittedName>
        <fullName evidence="2">Uncharacterized protein</fullName>
    </submittedName>
</protein>
<dbReference type="HOGENOM" id="CLU_1516954_0_0_10"/>
<dbReference type="EMBL" id="CP003349">
    <property type="protein sequence ID" value="AFD06113.1"/>
    <property type="molecule type" value="Genomic_DNA"/>
</dbReference>
<keyword evidence="1" id="KW-0472">Membrane</keyword>
<dbReference type="AlphaFoldDB" id="H8KQ04"/>
<gene>
    <name evidence="2" type="ordered locus">Solca_1005</name>
</gene>
<name>H8KQ04_SOLCM</name>
<keyword evidence="3" id="KW-1185">Reference proteome</keyword>